<dbReference type="AlphaFoldDB" id="A0AAD4LHM5"/>
<evidence type="ECO:0000256" key="1">
    <source>
        <dbReference type="SAM" id="MobiDB-lite"/>
    </source>
</evidence>
<gene>
    <name evidence="2" type="ORF">EDB92DRAFT_1101532</name>
</gene>
<evidence type="ECO:0000313" key="3">
    <source>
        <dbReference type="Proteomes" id="UP001201163"/>
    </source>
</evidence>
<comment type="caution">
    <text evidence="2">The sequence shown here is derived from an EMBL/GenBank/DDBJ whole genome shotgun (WGS) entry which is preliminary data.</text>
</comment>
<dbReference type="Proteomes" id="UP001201163">
    <property type="component" value="Unassembled WGS sequence"/>
</dbReference>
<protein>
    <submittedName>
        <fullName evidence="2">Uncharacterized protein</fullName>
    </submittedName>
</protein>
<evidence type="ECO:0000313" key="2">
    <source>
        <dbReference type="EMBL" id="KAH8987880.1"/>
    </source>
</evidence>
<proteinExistence type="predicted"/>
<organism evidence="2 3">
    <name type="scientific">Lactarius akahatsu</name>
    <dbReference type="NCBI Taxonomy" id="416441"/>
    <lineage>
        <taxon>Eukaryota</taxon>
        <taxon>Fungi</taxon>
        <taxon>Dikarya</taxon>
        <taxon>Basidiomycota</taxon>
        <taxon>Agaricomycotina</taxon>
        <taxon>Agaricomycetes</taxon>
        <taxon>Russulales</taxon>
        <taxon>Russulaceae</taxon>
        <taxon>Lactarius</taxon>
    </lineage>
</organism>
<sequence>MATKPKTRRPPVASEKKSTVKGKVPTVSTEEISHKLASTLIISKAKSTRNGVTPVPTPDKRILAMRTVNGVSQSLSTVMKTGWKAPSEDPPVNKVVANTHEAFGLATSARAALEDLRAISPGDVDVERAAVTVAGKLLSLDMYAHALDVLVDMHGPLVALVNSDTVATRGSRSSKTSSHRDLITIITLPMPSKPLDATLLLLVLTYLSHSLIASSHRLSSTSLKHSQHETLASFAGTLHDSPSLLGWTPLCAQLPAKQCDTLLTRAYTSLTSISNKQPASAEHLFRIRNYALMCLLRTSGSTVGPKVFWDQVVKSSASFAKTADPKNKEEERKLCQLVTSAFSELLVLIEERENRDDFLRGEAFIAFCDSWIGFSKSADDVAALNKVIALVQSSALGIAREL</sequence>
<accession>A0AAD4LHM5</accession>
<name>A0AAD4LHM5_9AGAM</name>
<dbReference type="EMBL" id="JAKELL010000045">
    <property type="protein sequence ID" value="KAH8987880.1"/>
    <property type="molecule type" value="Genomic_DNA"/>
</dbReference>
<keyword evidence="3" id="KW-1185">Reference proteome</keyword>
<reference evidence="2" key="1">
    <citation type="submission" date="2022-01" db="EMBL/GenBank/DDBJ databases">
        <title>Comparative genomics reveals a dynamic genome evolution in the ectomycorrhizal milk-cap (Lactarius) mushrooms.</title>
        <authorList>
            <consortium name="DOE Joint Genome Institute"/>
            <person name="Lebreton A."/>
            <person name="Tang N."/>
            <person name="Kuo A."/>
            <person name="LaButti K."/>
            <person name="Drula E."/>
            <person name="Barry K."/>
            <person name="Clum A."/>
            <person name="Lipzen A."/>
            <person name="Mousain D."/>
            <person name="Ng V."/>
            <person name="Wang R."/>
            <person name="Wang X."/>
            <person name="Dai Y."/>
            <person name="Henrissat B."/>
            <person name="Grigoriev I.V."/>
            <person name="Guerin-Laguette A."/>
            <person name="Yu F."/>
            <person name="Martin F.M."/>
        </authorList>
    </citation>
    <scope>NUCLEOTIDE SEQUENCE</scope>
    <source>
        <strain evidence="2">QP</strain>
    </source>
</reference>
<feature type="region of interest" description="Disordered" evidence="1">
    <location>
        <begin position="1"/>
        <end position="26"/>
    </location>
</feature>